<reference evidence="12 13" key="1">
    <citation type="journal article" date="2016" name="Mol. Biol. Evol.">
        <title>Comparative Genomics of Early-Diverging Mushroom-Forming Fungi Provides Insights into the Origins of Lignocellulose Decay Capabilities.</title>
        <authorList>
            <person name="Nagy L.G."/>
            <person name="Riley R."/>
            <person name="Tritt A."/>
            <person name="Adam C."/>
            <person name="Daum C."/>
            <person name="Floudas D."/>
            <person name="Sun H."/>
            <person name="Yadav J.S."/>
            <person name="Pangilinan J."/>
            <person name="Larsson K.H."/>
            <person name="Matsuura K."/>
            <person name="Barry K."/>
            <person name="Labutti K."/>
            <person name="Kuo R."/>
            <person name="Ohm R.A."/>
            <person name="Bhattacharya S.S."/>
            <person name="Shirouzu T."/>
            <person name="Yoshinaga Y."/>
            <person name="Martin F.M."/>
            <person name="Grigoriev I.V."/>
            <person name="Hibbett D.S."/>
        </authorList>
    </citation>
    <scope>NUCLEOTIDE SEQUENCE [LARGE SCALE GENOMIC DNA]</scope>
    <source>
        <strain evidence="12 13">HHB10207 ss-3</strain>
    </source>
</reference>
<evidence type="ECO:0000256" key="8">
    <source>
        <dbReference type="ARBA" id="ARBA00022991"/>
    </source>
</evidence>
<dbReference type="GO" id="GO:0005886">
    <property type="term" value="C:plasma membrane"/>
    <property type="evidence" value="ECO:0007669"/>
    <property type="project" value="TreeGrafter"/>
</dbReference>
<dbReference type="OrthoDB" id="536545at2759"/>
<evidence type="ECO:0000256" key="10">
    <source>
        <dbReference type="ARBA" id="ARBA00023170"/>
    </source>
</evidence>
<evidence type="ECO:0000256" key="6">
    <source>
        <dbReference type="ARBA" id="ARBA00022925"/>
    </source>
</evidence>
<dbReference type="PANTHER" id="PTHR28286">
    <property type="match status" value="1"/>
</dbReference>
<dbReference type="Gene3D" id="1.20.1070.10">
    <property type="entry name" value="Rhodopsin 7-helix transmembrane proteins"/>
    <property type="match status" value="1"/>
</dbReference>
<dbReference type="InterPro" id="IPR001425">
    <property type="entry name" value="Arc/bac/fun_rhodopsins"/>
</dbReference>
<keyword evidence="6" id="KW-0681">Retinal protein</keyword>
<comment type="subcellular location">
    <subcellularLocation>
        <location evidence="1">Membrane</location>
        <topology evidence="1">Multi-pass membrane protein</topology>
    </subcellularLocation>
</comment>
<dbReference type="SUPFAM" id="SSF81321">
    <property type="entry name" value="Family A G protein-coupled receptor-like"/>
    <property type="match status" value="1"/>
</dbReference>
<dbReference type="SMART" id="SM01021">
    <property type="entry name" value="Bac_rhodopsin"/>
    <property type="match status" value="1"/>
</dbReference>
<feature type="transmembrane region" description="Helical" evidence="11">
    <location>
        <begin position="194"/>
        <end position="214"/>
    </location>
</feature>
<keyword evidence="3" id="KW-0600">Photoreceptor protein</keyword>
<organism evidence="12 13">
    <name type="scientific">Sistotremastrum suecicum HHB10207 ss-3</name>
    <dbReference type="NCBI Taxonomy" id="1314776"/>
    <lineage>
        <taxon>Eukaryota</taxon>
        <taxon>Fungi</taxon>
        <taxon>Dikarya</taxon>
        <taxon>Basidiomycota</taxon>
        <taxon>Agaricomycotina</taxon>
        <taxon>Agaricomycetes</taxon>
        <taxon>Sistotremastrales</taxon>
        <taxon>Sistotremastraceae</taxon>
        <taxon>Sistotremastrum</taxon>
    </lineage>
</organism>
<dbReference type="PANTHER" id="PTHR28286:SF2">
    <property type="entry name" value="BACTERIORHODOPSIN _OPSIN, NOPA (EUROFUNG)"/>
    <property type="match status" value="1"/>
</dbReference>
<evidence type="ECO:0000256" key="9">
    <source>
        <dbReference type="ARBA" id="ARBA00023136"/>
    </source>
</evidence>
<evidence type="ECO:0000256" key="1">
    <source>
        <dbReference type="ARBA" id="ARBA00004141"/>
    </source>
</evidence>
<proteinExistence type="inferred from homology"/>
<keyword evidence="10 12" id="KW-0675">Receptor</keyword>
<dbReference type="Pfam" id="PF01036">
    <property type="entry name" value="Bac_rhodopsin"/>
    <property type="match status" value="1"/>
</dbReference>
<protein>
    <submittedName>
        <fullName evidence="12">Family A G protein-coupled receptor-like protein</fullName>
    </submittedName>
</protein>
<dbReference type="Proteomes" id="UP000076798">
    <property type="component" value="Unassembled WGS sequence"/>
</dbReference>
<evidence type="ECO:0000256" key="3">
    <source>
        <dbReference type="ARBA" id="ARBA00022543"/>
    </source>
</evidence>
<evidence type="ECO:0000313" key="13">
    <source>
        <dbReference type="Proteomes" id="UP000076798"/>
    </source>
</evidence>
<evidence type="ECO:0000256" key="5">
    <source>
        <dbReference type="ARBA" id="ARBA00022692"/>
    </source>
</evidence>
<feature type="transmembrane region" description="Helical" evidence="11">
    <location>
        <begin position="28"/>
        <end position="46"/>
    </location>
</feature>
<keyword evidence="13" id="KW-1185">Reference proteome</keyword>
<keyword evidence="8" id="KW-0157">Chromophore</keyword>
<evidence type="ECO:0000256" key="7">
    <source>
        <dbReference type="ARBA" id="ARBA00022989"/>
    </source>
</evidence>
<accession>A0A166FH37</accession>
<dbReference type="GO" id="GO:0007602">
    <property type="term" value="P:phototransduction"/>
    <property type="evidence" value="ECO:0007669"/>
    <property type="project" value="UniProtKB-KW"/>
</dbReference>
<feature type="transmembrane region" description="Helical" evidence="11">
    <location>
        <begin position="162"/>
        <end position="182"/>
    </location>
</feature>
<comment type="similarity">
    <text evidence="2">Belongs to the archaeal/bacterial/fungal opsin family.</text>
</comment>
<evidence type="ECO:0000313" key="12">
    <source>
        <dbReference type="EMBL" id="KZT40635.1"/>
    </source>
</evidence>
<evidence type="ECO:0000256" key="2">
    <source>
        <dbReference type="ARBA" id="ARBA00008130"/>
    </source>
</evidence>
<dbReference type="PRINTS" id="PR00251">
    <property type="entry name" value="BACTRLOPSIN"/>
</dbReference>
<keyword evidence="7 11" id="KW-1133">Transmembrane helix</keyword>
<keyword evidence="9 11" id="KW-0472">Membrane</keyword>
<gene>
    <name evidence="12" type="ORF">SISSUDRAFT_1043968</name>
</gene>
<dbReference type="GO" id="GO:0009881">
    <property type="term" value="F:photoreceptor activity"/>
    <property type="evidence" value="ECO:0007669"/>
    <property type="project" value="UniProtKB-KW"/>
</dbReference>
<name>A0A166FH37_9AGAM</name>
<keyword evidence="4" id="KW-0716">Sensory transduction</keyword>
<evidence type="ECO:0000256" key="4">
    <source>
        <dbReference type="ARBA" id="ARBA00022606"/>
    </source>
</evidence>
<dbReference type="AlphaFoldDB" id="A0A166FH37"/>
<sequence>MEFDLNPAMASPPNSNTVVFSITKSGKVALWVASAIFALTWAGLLLVSFKAPARKRAFFYLGALINFIGAINYYHMAAGKGWTWVSQPPLSWHENPQNVYPFRQVFHQHYIDWSAAMFLNMFQIGLLSGMSWVNIGFIVFGSQALSQTGWIAALSADNSRKFLWWGSSWLFVAWVAYMLLVVGRRDVKRQHERVGIFYTPIALGAFVLLCAYPLNLLFAEGLNISSVDTEQIAYSVFDIFAKSGFGIALASVDFLCEGEFTLALIPDTWVEPRSKTGVVELSGPDYLSA</sequence>
<feature type="transmembrane region" description="Helical" evidence="11">
    <location>
        <begin position="58"/>
        <end position="76"/>
    </location>
</feature>
<evidence type="ECO:0000256" key="11">
    <source>
        <dbReference type="SAM" id="Phobius"/>
    </source>
</evidence>
<keyword evidence="5 11" id="KW-0812">Transmembrane</keyword>
<dbReference type="EMBL" id="KV428030">
    <property type="protein sequence ID" value="KZT40635.1"/>
    <property type="molecule type" value="Genomic_DNA"/>
</dbReference>